<dbReference type="RefSeq" id="WP_210680402.1">
    <property type="nucleotide sequence ID" value="NZ_JAGMWN010000001.1"/>
</dbReference>
<dbReference type="EMBL" id="JAGMWN010000001">
    <property type="protein sequence ID" value="MBP5855831.1"/>
    <property type="molecule type" value="Genomic_DNA"/>
</dbReference>
<reference evidence="10" key="1">
    <citation type="submission" date="2021-04" db="EMBL/GenBank/DDBJ databases">
        <authorList>
            <person name="Zhang D.-C."/>
        </authorList>
    </citation>
    <scope>NUCLEOTIDE SEQUENCE</scope>
    <source>
        <strain evidence="10">CGMCC 1.15697</strain>
    </source>
</reference>
<dbReference type="Proteomes" id="UP000672602">
    <property type="component" value="Unassembled WGS sequence"/>
</dbReference>
<evidence type="ECO:0000259" key="9">
    <source>
        <dbReference type="Pfam" id="PF10150"/>
    </source>
</evidence>
<dbReference type="GO" id="GO:0004519">
    <property type="term" value="F:endonuclease activity"/>
    <property type="evidence" value="ECO:0007669"/>
    <property type="project" value="UniProtKB-KW"/>
</dbReference>
<evidence type="ECO:0000313" key="10">
    <source>
        <dbReference type="EMBL" id="MBP5855831.1"/>
    </source>
</evidence>
<dbReference type="InterPro" id="IPR019307">
    <property type="entry name" value="RNA-bd_AU-1/RNase_E/G"/>
</dbReference>
<evidence type="ECO:0000256" key="3">
    <source>
        <dbReference type="ARBA" id="ARBA00022723"/>
    </source>
</evidence>
<evidence type="ECO:0000256" key="2">
    <source>
        <dbReference type="ARBA" id="ARBA00022722"/>
    </source>
</evidence>
<dbReference type="Pfam" id="PF10150">
    <property type="entry name" value="RNase_E_G"/>
    <property type="match status" value="1"/>
</dbReference>
<evidence type="ECO:0000313" key="11">
    <source>
        <dbReference type="Proteomes" id="UP000672602"/>
    </source>
</evidence>
<dbReference type="AlphaFoldDB" id="A0A8J7SKY1"/>
<dbReference type="GO" id="GO:0006364">
    <property type="term" value="P:rRNA processing"/>
    <property type="evidence" value="ECO:0007669"/>
    <property type="project" value="TreeGrafter"/>
</dbReference>
<feature type="compositionally biased region" description="Basic and acidic residues" evidence="8">
    <location>
        <begin position="441"/>
        <end position="457"/>
    </location>
</feature>
<dbReference type="GO" id="GO:0004540">
    <property type="term" value="F:RNA nuclease activity"/>
    <property type="evidence" value="ECO:0007669"/>
    <property type="project" value="InterPro"/>
</dbReference>
<dbReference type="GO" id="GO:0016787">
    <property type="term" value="F:hydrolase activity"/>
    <property type="evidence" value="ECO:0007669"/>
    <property type="project" value="UniProtKB-KW"/>
</dbReference>
<dbReference type="InterPro" id="IPR004659">
    <property type="entry name" value="RNase_E/G"/>
</dbReference>
<dbReference type="GO" id="GO:0005737">
    <property type="term" value="C:cytoplasm"/>
    <property type="evidence" value="ECO:0007669"/>
    <property type="project" value="TreeGrafter"/>
</dbReference>
<evidence type="ECO:0000256" key="5">
    <source>
        <dbReference type="ARBA" id="ARBA00022801"/>
    </source>
</evidence>
<keyword evidence="2" id="KW-0540">Nuclease</keyword>
<dbReference type="PANTHER" id="PTHR30001:SF1">
    <property type="entry name" value="RIBONUCLEASE E_G-LIKE PROTEIN, CHLOROPLASTIC"/>
    <property type="match status" value="1"/>
</dbReference>
<evidence type="ECO:0000256" key="4">
    <source>
        <dbReference type="ARBA" id="ARBA00022759"/>
    </source>
</evidence>
<keyword evidence="5" id="KW-0378">Hydrolase</keyword>
<evidence type="ECO:0000256" key="1">
    <source>
        <dbReference type="ARBA" id="ARBA00001946"/>
    </source>
</evidence>
<keyword evidence="7" id="KW-0694">RNA-binding</keyword>
<organism evidence="10 11">
    <name type="scientific">Marivibrio halodurans</name>
    <dbReference type="NCBI Taxonomy" id="2039722"/>
    <lineage>
        <taxon>Bacteria</taxon>
        <taxon>Pseudomonadati</taxon>
        <taxon>Pseudomonadota</taxon>
        <taxon>Alphaproteobacteria</taxon>
        <taxon>Rhodospirillales</taxon>
        <taxon>Rhodospirillaceae</taxon>
        <taxon>Marivibrio</taxon>
    </lineage>
</organism>
<comment type="cofactor">
    <cofactor evidence="1">
        <name>Mg(2+)</name>
        <dbReference type="ChEBI" id="CHEBI:18420"/>
    </cofactor>
</comment>
<keyword evidence="4" id="KW-0255">Endonuclease</keyword>
<dbReference type="GO" id="GO:0046872">
    <property type="term" value="F:metal ion binding"/>
    <property type="evidence" value="ECO:0007669"/>
    <property type="project" value="UniProtKB-KW"/>
</dbReference>
<evidence type="ECO:0000256" key="8">
    <source>
        <dbReference type="SAM" id="MobiDB-lite"/>
    </source>
</evidence>
<proteinExistence type="predicted"/>
<keyword evidence="11" id="KW-1185">Reference proteome</keyword>
<protein>
    <submittedName>
        <fullName evidence="10">Ribonuclease E/G</fullName>
    </submittedName>
</protein>
<dbReference type="GO" id="GO:0003723">
    <property type="term" value="F:RNA binding"/>
    <property type="evidence" value="ECO:0007669"/>
    <property type="project" value="UniProtKB-KW"/>
</dbReference>
<keyword evidence="6" id="KW-0460">Magnesium</keyword>
<evidence type="ECO:0000256" key="6">
    <source>
        <dbReference type="ARBA" id="ARBA00022842"/>
    </source>
</evidence>
<feature type="domain" description="RNA-binding protein AU-1/Ribonuclease E/G" evidence="9">
    <location>
        <begin position="107"/>
        <end position="381"/>
    </location>
</feature>
<comment type="caution">
    <text evidence="10">The sequence shown here is derived from an EMBL/GenBank/DDBJ whole genome shotgun (WGS) entry which is preliminary data.</text>
</comment>
<sequence>MTDAGGELYIDASPGERRAALLDAEEGRLRHLAIDRNGRPAAVETILAARVTSVDGQTGAAFLDLGSIGDGLLAKAGKLTQGAAIAVQVSRDAHGGKGAAVTRAWTLHERYLSWTAGRQGISWARALGQGKRRAELEEILARALDAMGASGLDDGLQVRAPAAAVGEAALLADLRRLAARRAAVEQALKGAKPPAILEAPADFALRQVRDAPAESRVATDDRAFFQRLKQRVEGDWPDLAAGIAFADPAKGALLERAGIADEIADALSRHVSIPGGGRLTIDDTEAMTVIDVDSGRSADGGGLKDEAVFRLNKRACEEAARQIRLRNLSGLIVIDCVTLRAKGRMRALVDAMRAAVKGDPVKTDVLGVTAAGLIEITRQRTGPSLGELHHAPMGDPAPAPDAQAAAILRAVLRNPGPGRPVVTASDVVERALDGPLATARADCERRLGRPLEIRRGPDSVPPRIDLER</sequence>
<dbReference type="PANTHER" id="PTHR30001">
    <property type="entry name" value="RIBONUCLEASE"/>
    <property type="match status" value="1"/>
</dbReference>
<accession>A0A8J7SKY1</accession>
<keyword evidence="3" id="KW-0479">Metal-binding</keyword>
<name>A0A8J7SKY1_9PROT</name>
<gene>
    <name evidence="10" type="ORF">KAJ83_02340</name>
</gene>
<feature type="region of interest" description="Disordered" evidence="8">
    <location>
        <begin position="438"/>
        <end position="468"/>
    </location>
</feature>
<evidence type="ECO:0000256" key="7">
    <source>
        <dbReference type="ARBA" id="ARBA00022884"/>
    </source>
</evidence>